<dbReference type="GO" id="GO:0003714">
    <property type="term" value="F:transcription corepressor activity"/>
    <property type="evidence" value="ECO:0007669"/>
    <property type="project" value="TreeGrafter"/>
</dbReference>
<dbReference type="PROSITE" id="PS00028">
    <property type="entry name" value="ZINC_FINGER_C2H2_1"/>
    <property type="match status" value="1"/>
</dbReference>
<dbReference type="AlphaFoldDB" id="A0A8T3DVJ3"/>
<dbReference type="PANTHER" id="PTHR16089">
    <property type="entry name" value="REST COREPRESSOR COREST PROTEIN-RELATED"/>
    <property type="match status" value="1"/>
</dbReference>
<gene>
    <name evidence="10" type="ORF">AGOR_G00075250</name>
</gene>
<keyword evidence="5" id="KW-0863">Zinc-finger</keyword>
<feature type="region of interest" description="Disordered" evidence="6">
    <location>
        <begin position="1"/>
        <end position="21"/>
    </location>
</feature>
<dbReference type="SMART" id="SM01189">
    <property type="entry name" value="ELM2"/>
    <property type="match status" value="1"/>
</dbReference>
<dbReference type="EMBL" id="JAERUA010000006">
    <property type="protein sequence ID" value="KAI1898718.1"/>
    <property type="molecule type" value="Genomic_DNA"/>
</dbReference>
<dbReference type="GO" id="GO:0008270">
    <property type="term" value="F:zinc ion binding"/>
    <property type="evidence" value="ECO:0007669"/>
    <property type="project" value="UniProtKB-KW"/>
</dbReference>
<keyword evidence="3" id="KW-0804">Transcription</keyword>
<dbReference type="InterPro" id="IPR051066">
    <property type="entry name" value="Trans_reg/Corepressor"/>
</dbReference>
<feature type="region of interest" description="Disordered" evidence="6">
    <location>
        <begin position="667"/>
        <end position="687"/>
    </location>
</feature>
<dbReference type="InterPro" id="IPR001005">
    <property type="entry name" value="SANT/Myb"/>
</dbReference>
<proteinExistence type="predicted"/>
<evidence type="ECO:0008006" key="12">
    <source>
        <dbReference type="Google" id="ProtNLM"/>
    </source>
</evidence>
<dbReference type="GO" id="GO:0006357">
    <property type="term" value="P:regulation of transcription by RNA polymerase II"/>
    <property type="evidence" value="ECO:0007669"/>
    <property type="project" value="TreeGrafter"/>
</dbReference>
<comment type="subcellular location">
    <subcellularLocation>
        <location evidence="1">Nucleus</location>
    </subcellularLocation>
</comment>
<evidence type="ECO:0000259" key="9">
    <source>
        <dbReference type="PROSITE" id="PS51293"/>
    </source>
</evidence>
<reference evidence="10" key="1">
    <citation type="submission" date="2021-01" db="EMBL/GenBank/DDBJ databases">
        <authorList>
            <person name="Zahm M."/>
            <person name="Roques C."/>
            <person name="Cabau C."/>
            <person name="Klopp C."/>
            <person name="Donnadieu C."/>
            <person name="Jouanno E."/>
            <person name="Lampietro C."/>
            <person name="Louis A."/>
            <person name="Herpin A."/>
            <person name="Echchiki A."/>
            <person name="Berthelot C."/>
            <person name="Parey E."/>
            <person name="Roest-Crollius H."/>
            <person name="Braasch I."/>
            <person name="Postlethwait J."/>
            <person name="Bobe J."/>
            <person name="Montfort J."/>
            <person name="Bouchez O."/>
            <person name="Begum T."/>
            <person name="Mejri S."/>
            <person name="Adams A."/>
            <person name="Chen W.-J."/>
            <person name="Guiguen Y."/>
        </authorList>
    </citation>
    <scope>NUCLEOTIDE SEQUENCE</scope>
    <source>
        <tissue evidence="10">Blood</tissue>
    </source>
</reference>
<feature type="domain" description="ELM2" evidence="8">
    <location>
        <begin position="509"/>
        <end position="604"/>
    </location>
</feature>
<evidence type="ECO:0000259" key="8">
    <source>
        <dbReference type="PROSITE" id="PS51156"/>
    </source>
</evidence>
<dbReference type="PROSITE" id="PS50157">
    <property type="entry name" value="ZINC_FINGER_C2H2_2"/>
    <property type="match status" value="1"/>
</dbReference>
<evidence type="ECO:0000259" key="7">
    <source>
        <dbReference type="PROSITE" id="PS50157"/>
    </source>
</evidence>
<protein>
    <recommendedName>
        <fullName evidence="12">Transcriptional-regulating factor 1-like</fullName>
    </recommendedName>
</protein>
<evidence type="ECO:0000256" key="1">
    <source>
        <dbReference type="ARBA" id="ARBA00004123"/>
    </source>
</evidence>
<evidence type="ECO:0000256" key="6">
    <source>
        <dbReference type="SAM" id="MobiDB-lite"/>
    </source>
</evidence>
<feature type="compositionally biased region" description="Pro residues" evidence="6">
    <location>
        <begin position="193"/>
        <end position="209"/>
    </location>
</feature>
<name>A0A8T3DVJ3_9TELE</name>
<dbReference type="PROSITE" id="PS51156">
    <property type="entry name" value="ELM2"/>
    <property type="match status" value="1"/>
</dbReference>
<dbReference type="InterPro" id="IPR013087">
    <property type="entry name" value="Znf_C2H2_type"/>
</dbReference>
<feature type="region of interest" description="Disordered" evidence="6">
    <location>
        <begin position="181"/>
        <end position="216"/>
    </location>
</feature>
<keyword evidence="5" id="KW-0479">Metal-binding</keyword>
<evidence type="ECO:0000313" key="11">
    <source>
        <dbReference type="Proteomes" id="UP000829720"/>
    </source>
</evidence>
<evidence type="ECO:0000256" key="5">
    <source>
        <dbReference type="PROSITE-ProRule" id="PRU00042"/>
    </source>
</evidence>
<dbReference type="OrthoDB" id="10258692at2759"/>
<sequence length="841" mass="91940">MGDQTAIEPHDTPPFQGPYYPLTEGQRSGQVFCHDTLKEVGHFGSVPEPSGTHNNNSICCSSSSSVCSGRGTNACVSEDNGTLNNWIGHPLIHTQVDAGKFGSGAGRGRSQSDGYLPKWHPAYCHQGALGRGDGACEQKLDSFTEAFARRSPSMPPIQNGNRGAVFGMILGAGMGGVNSGLDSAGSVTDSSGPPAPHPPSLLLSPPPTPLSLGPLSPPKRTHFPTVQVTQLMQSAQSTQADAPCSSAQFCAGLQTYYPPSLLAQPTNSPGPTQPGKCSPLDWVQQSDDPMGNGDTSYPHLQHRDSDQTLMYSGQEEFSVRHTPSNQHEDFRNTDHCSLQTPLSSPQGPYSQPCVSFQSDRNPMTTTDHVTSWCQEAPDRGTPLPYISSLPPCSMPSLPHLQGDGFRPVDGGKQDFGAEVTVSGTQCPTKGKNGSHLSYSGIPFTSILQAGRTAEAVFPGTLPHYTPRPMLNPIRRGTGLYCNLLPPSYLQSHCSNPGSLWPEEHCPPLPRVNVGPEYQAELPQFLDCRAHGFWPEESPREELLWKPWEELEESADLQEQVENLLDLCSSSAIPGGGTNLELALHCLSHCQGDMLATVEMLLMSTPSSSEDYHYCGSDVWMLSEKRLFNKAFAAHSKDFSLIQKMVKTKCVSQCVEFYYLSKKIPEQQRKQREREKVEEEERSSETDRSMFSISNTMVKPLPMEGAIPSPSLSSSFPCKQCGKMFYKIKSRNAHMKIHRQQQEDWRDRAHPSQILTHNLSQGLPQTQARLAFLQAPSNHMSNISSTNTNTIPNAAALPTLFPSSHPAWDSFDLTPDPATFYYDPEGKVMLGMAGAKSQIRWQ</sequence>
<keyword evidence="5" id="KW-0862">Zinc</keyword>
<keyword evidence="4" id="KW-0539">Nucleus</keyword>
<dbReference type="SUPFAM" id="SSF46689">
    <property type="entry name" value="Homeodomain-like"/>
    <property type="match status" value="1"/>
</dbReference>
<feature type="domain" description="SANT" evidence="9">
    <location>
        <begin position="623"/>
        <end position="665"/>
    </location>
</feature>
<dbReference type="InterPro" id="IPR017884">
    <property type="entry name" value="SANT_dom"/>
</dbReference>
<dbReference type="PANTHER" id="PTHR16089:SF43">
    <property type="match status" value="1"/>
</dbReference>
<evidence type="ECO:0000256" key="4">
    <source>
        <dbReference type="ARBA" id="ARBA00023242"/>
    </source>
</evidence>
<comment type="caution">
    <text evidence="10">The sequence shown here is derived from an EMBL/GenBank/DDBJ whole genome shotgun (WGS) entry which is preliminary data.</text>
</comment>
<dbReference type="GO" id="GO:0000118">
    <property type="term" value="C:histone deacetylase complex"/>
    <property type="evidence" value="ECO:0007669"/>
    <property type="project" value="TreeGrafter"/>
</dbReference>
<dbReference type="Pfam" id="PF01448">
    <property type="entry name" value="ELM2"/>
    <property type="match status" value="1"/>
</dbReference>
<feature type="domain" description="C2H2-type" evidence="7">
    <location>
        <begin position="715"/>
        <end position="742"/>
    </location>
</feature>
<dbReference type="GO" id="GO:0005667">
    <property type="term" value="C:transcription regulator complex"/>
    <property type="evidence" value="ECO:0007669"/>
    <property type="project" value="TreeGrafter"/>
</dbReference>
<accession>A0A8T3DVJ3</accession>
<dbReference type="Gene3D" id="1.10.10.60">
    <property type="entry name" value="Homeodomain-like"/>
    <property type="match status" value="1"/>
</dbReference>
<dbReference type="PROSITE" id="PS51293">
    <property type="entry name" value="SANT"/>
    <property type="match status" value="1"/>
</dbReference>
<evidence type="ECO:0000256" key="2">
    <source>
        <dbReference type="ARBA" id="ARBA00023015"/>
    </source>
</evidence>
<evidence type="ECO:0000256" key="3">
    <source>
        <dbReference type="ARBA" id="ARBA00023163"/>
    </source>
</evidence>
<dbReference type="Proteomes" id="UP000829720">
    <property type="component" value="Unassembled WGS sequence"/>
</dbReference>
<dbReference type="SMART" id="SM00717">
    <property type="entry name" value="SANT"/>
    <property type="match status" value="1"/>
</dbReference>
<keyword evidence="2" id="KW-0805">Transcription regulation</keyword>
<evidence type="ECO:0000313" key="10">
    <source>
        <dbReference type="EMBL" id="KAI1898718.1"/>
    </source>
</evidence>
<organism evidence="10 11">
    <name type="scientific">Albula goreensis</name>
    <dbReference type="NCBI Taxonomy" id="1534307"/>
    <lineage>
        <taxon>Eukaryota</taxon>
        <taxon>Metazoa</taxon>
        <taxon>Chordata</taxon>
        <taxon>Craniata</taxon>
        <taxon>Vertebrata</taxon>
        <taxon>Euteleostomi</taxon>
        <taxon>Actinopterygii</taxon>
        <taxon>Neopterygii</taxon>
        <taxon>Teleostei</taxon>
        <taxon>Albuliformes</taxon>
        <taxon>Albulidae</taxon>
        <taxon>Albula</taxon>
    </lineage>
</organism>
<dbReference type="InterPro" id="IPR009057">
    <property type="entry name" value="Homeodomain-like_sf"/>
</dbReference>
<feature type="region of interest" description="Disordered" evidence="6">
    <location>
        <begin position="262"/>
        <end position="299"/>
    </location>
</feature>
<dbReference type="InterPro" id="IPR000949">
    <property type="entry name" value="ELM2_dom"/>
</dbReference>
<keyword evidence="11" id="KW-1185">Reference proteome</keyword>